<dbReference type="Pfam" id="PF01636">
    <property type="entry name" value="APH"/>
    <property type="match status" value="1"/>
</dbReference>
<evidence type="ECO:0000313" key="3">
    <source>
        <dbReference type="EMBL" id="SJM37076.1"/>
    </source>
</evidence>
<keyword evidence="3" id="KW-0808">Transferase</keyword>
<dbReference type="OrthoDB" id="3806873at2"/>
<dbReference type="Gene3D" id="3.30.200.20">
    <property type="entry name" value="Phosphorylase Kinase, domain 1"/>
    <property type="match status" value="1"/>
</dbReference>
<dbReference type="InterPro" id="IPR052898">
    <property type="entry name" value="ACAD10-like"/>
</dbReference>
<dbReference type="PANTHER" id="PTHR47829:SF1">
    <property type="entry name" value="HAD FAMILY PHOSPHATASE"/>
    <property type="match status" value="1"/>
</dbReference>
<feature type="region of interest" description="Disordered" evidence="1">
    <location>
        <begin position="1"/>
        <end position="32"/>
    </location>
</feature>
<evidence type="ECO:0000313" key="4">
    <source>
        <dbReference type="Proteomes" id="UP000188169"/>
    </source>
</evidence>
<dbReference type="CDD" id="cd05154">
    <property type="entry name" value="ACAD10_11_N-like"/>
    <property type="match status" value="1"/>
</dbReference>
<feature type="domain" description="Aminoglycoside phosphotransferase" evidence="2">
    <location>
        <begin position="59"/>
        <end position="284"/>
    </location>
</feature>
<reference evidence="4" key="1">
    <citation type="submission" date="2017-02" db="EMBL/GenBank/DDBJ databases">
        <authorList>
            <person name="Mornico D."/>
        </authorList>
    </citation>
    <scope>NUCLEOTIDE SEQUENCE [LARGE SCALE GENOMIC DNA]</scope>
</reference>
<dbReference type="InterPro" id="IPR041726">
    <property type="entry name" value="ACAD10_11_N"/>
</dbReference>
<evidence type="ECO:0000256" key="1">
    <source>
        <dbReference type="SAM" id="MobiDB-lite"/>
    </source>
</evidence>
<organism evidence="3 4">
    <name type="scientific">Psychrobacter pasteurii</name>
    <dbReference type="NCBI Taxonomy" id="1945520"/>
    <lineage>
        <taxon>Bacteria</taxon>
        <taxon>Pseudomonadati</taxon>
        <taxon>Pseudomonadota</taxon>
        <taxon>Gammaproteobacteria</taxon>
        <taxon>Moraxellales</taxon>
        <taxon>Moraxellaceae</taxon>
        <taxon>Psychrobacter</taxon>
    </lineage>
</organism>
<dbReference type="Gene3D" id="3.90.1200.10">
    <property type="match status" value="1"/>
</dbReference>
<dbReference type="EMBL" id="FUGD01000071">
    <property type="protein sequence ID" value="SJM37076.1"/>
    <property type="molecule type" value="Genomic_DNA"/>
</dbReference>
<gene>
    <name evidence="3" type="ORF">A1019T_01047</name>
</gene>
<name>A0A1R4EF13_9GAMM</name>
<dbReference type="RefSeq" id="WP_077448481.1">
    <property type="nucleotide sequence ID" value="NZ_FUGD01000071.1"/>
</dbReference>
<dbReference type="InterPro" id="IPR002575">
    <property type="entry name" value="Aminoglycoside_PTrfase"/>
</dbReference>
<evidence type="ECO:0000259" key="2">
    <source>
        <dbReference type="Pfam" id="PF01636"/>
    </source>
</evidence>
<dbReference type="InterPro" id="IPR011009">
    <property type="entry name" value="Kinase-like_dom_sf"/>
</dbReference>
<dbReference type="GO" id="GO:0016740">
    <property type="term" value="F:transferase activity"/>
    <property type="evidence" value="ECO:0007669"/>
    <property type="project" value="UniProtKB-KW"/>
</dbReference>
<accession>A0A1R4EF13</accession>
<protein>
    <submittedName>
        <fullName evidence="3">Phosphotransferase enzyme family protein</fullName>
    </submittedName>
</protein>
<keyword evidence="4" id="KW-1185">Reference proteome</keyword>
<sequence>MSTPQQSNNPSTEGLVTPAQTSAVIDKPTKVRESETLDAKAVTEWLKSQNIDVQGTPEVSQFSGGASNWTYCLHYDNTDLILRRPPAGTKAKSAHDMVREFNIQQALKEDYPYVPNMIALCTDESVIGCDFYVMERLVGIIPRANLPKQLDLDSSQVRSLCTNVLDALIELHQVDYQQNPALNAIGKGEGYCQRQVMGWEKRYKKAKTPNVPSFYLVRQWLKRNLPKDSRTCVIHNDWRFDNVVLDPENPTSVIGVLDWEMATLGDPLMDLGSALAYWVQKDDNVIMRQSRRQPTHLDGMMTRKEVVDYYLTKMNMTTDNWAFYEVFGLFRLAGIAQQIYYRYYNKQTDNPAFKNFWIITHALHARALKLIAQQEAARAVDSGKLPKPVHSVAKRLVKN</sequence>
<feature type="compositionally biased region" description="Polar residues" evidence="1">
    <location>
        <begin position="1"/>
        <end position="23"/>
    </location>
</feature>
<dbReference type="Proteomes" id="UP000188169">
    <property type="component" value="Unassembled WGS sequence"/>
</dbReference>
<dbReference type="AlphaFoldDB" id="A0A1R4EF13"/>
<dbReference type="PANTHER" id="PTHR47829">
    <property type="entry name" value="HYDROLASE, PUTATIVE (AFU_ORTHOLOGUE AFUA_1G12880)-RELATED"/>
    <property type="match status" value="1"/>
</dbReference>
<proteinExistence type="predicted"/>
<dbReference type="SUPFAM" id="SSF56112">
    <property type="entry name" value="Protein kinase-like (PK-like)"/>
    <property type="match status" value="1"/>
</dbReference>
<dbReference type="STRING" id="1945520.A1019T_01047"/>